<dbReference type="PANTHER" id="PTHR44675:SF1">
    <property type="entry name" value="P21-ACTIVATED PROTEIN KINASE-INTERACTING PROTEIN 1"/>
    <property type="match status" value="1"/>
</dbReference>
<dbReference type="OrthoDB" id="308449at2759"/>
<dbReference type="PROSITE" id="PS50082">
    <property type="entry name" value="WD_REPEATS_2"/>
    <property type="match status" value="2"/>
</dbReference>
<evidence type="ECO:0000256" key="3">
    <source>
        <dbReference type="SAM" id="MobiDB-lite"/>
    </source>
</evidence>
<feature type="region of interest" description="Disordered" evidence="3">
    <location>
        <begin position="435"/>
        <end position="524"/>
    </location>
</feature>
<dbReference type="InterPro" id="IPR001680">
    <property type="entry name" value="WD40_rpt"/>
</dbReference>
<dbReference type="SUPFAM" id="SSF50978">
    <property type="entry name" value="WD40 repeat-like"/>
    <property type="match status" value="1"/>
</dbReference>
<evidence type="ECO:0000313" key="4">
    <source>
        <dbReference type="EMBL" id="CAH1976251.1"/>
    </source>
</evidence>
<evidence type="ECO:0008006" key="6">
    <source>
        <dbReference type="Google" id="ProtNLM"/>
    </source>
</evidence>
<dbReference type="PANTHER" id="PTHR44675">
    <property type="entry name" value="PAK1 INTERACTING PROTEIN 1"/>
    <property type="match status" value="1"/>
</dbReference>
<feature type="compositionally biased region" description="Polar residues" evidence="3">
    <location>
        <begin position="452"/>
        <end position="467"/>
    </location>
</feature>
<feature type="compositionally biased region" description="Basic residues" evidence="3">
    <location>
        <begin position="337"/>
        <end position="348"/>
    </location>
</feature>
<proteinExistence type="predicted"/>
<dbReference type="InterPro" id="IPR051959">
    <property type="entry name" value="PAK1-Kinase_Regulator"/>
</dbReference>
<dbReference type="EMBL" id="CAKOFQ010006846">
    <property type="protein sequence ID" value="CAH1976251.1"/>
    <property type="molecule type" value="Genomic_DNA"/>
</dbReference>
<dbReference type="AlphaFoldDB" id="A0A9P0KI17"/>
<feature type="region of interest" description="Disordered" evidence="3">
    <location>
        <begin position="336"/>
        <end position="356"/>
    </location>
</feature>
<gene>
    <name evidence="4" type="ORF">ACAOBT_LOCUS12054</name>
</gene>
<feature type="region of interest" description="Disordered" evidence="3">
    <location>
        <begin position="372"/>
        <end position="396"/>
    </location>
</feature>
<keyword evidence="5" id="KW-1185">Reference proteome</keyword>
<name>A0A9P0KI17_ACAOB</name>
<comment type="function">
    <text evidence="1">Negatively regulates the PAK1 kinase. PAK1 is a member of the PAK kinase family, which has been shown to play a positive role in the regulation of signaling pathways involving MAPK8 and RELA. PAK1 exists as an inactive homodimer, which is activated by binding of small GTPases such as CDC42 to an N-terminal regulatory domain. PAK1IP1 also binds to the N-terminus of PAK1, and inhibits the specific activation of PAK1 by CDC42. May be involved in ribosomal large subunit assembly.</text>
</comment>
<accession>A0A9P0KI17</accession>
<dbReference type="Gene3D" id="2.130.10.10">
    <property type="entry name" value="YVTN repeat-like/Quinoprotein amine dehydrogenase"/>
    <property type="match status" value="2"/>
</dbReference>
<evidence type="ECO:0000313" key="5">
    <source>
        <dbReference type="Proteomes" id="UP001152888"/>
    </source>
</evidence>
<feature type="compositionally biased region" description="Basic residues" evidence="3">
    <location>
        <begin position="374"/>
        <end position="383"/>
    </location>
</feature>
<feature type="compositionally biased region" description="Basic residues" evidence="3">
    <location>
        <begin position="515"/>
        <end position="524"/>
    </location>
</feature>
<sequence length="524" mass="58958">MSVFEIVAGTYEEFLLGYIFDSTDLKLTQSFATHNHTSSVRCVATAGQYVASGSADDRLMIYDMKKRKEHCMLTHHNATVNAVQFTANGSHILSGSQDGVLCILKTGNWKLEKVWDKAHKGDAIQDIAVHSSGKLALTLGQDYALRTWNLVKGRQAYAINLTTKSKDFRSLEKIAFCDDGIKFLLYGGRYTEIWSIETGGIIKAVEHQSKVSFCVWTSNDSFLSGHEDGTVNTVYVTKSDVESVKAHNSRVKSIVKHSDYVITASSNGEIKVWTQDLEELAKTNSGCRITCLCILPVVEIKKEKEDISEEEQEVINVYKGRSEVVIEMEDEEGNVKKMNKKKKKKKKIQKNDHEDESRIVTNVESILEGTGEVKRKKNKKKKRNLEDSADINGSTIENGDVESACAIPSKVTSKKKKKKKSEDFVEISESIVEEAICEDKRKKKKHKRSGDFENQSESMDGASSTLEELTIHLNDAKNRKRKSQEPNTELKVRSKKTRPSSFTSHSQINRDNCVRPKKKKNMGN</sequence>
<dbReference type="InterPro" id="IPR036322">
    <property type="entry name" value="WD40_repeat_dom_sf"/>
</dbReference>
<keyword evidence="2" id="KW-0853">WD repeat</keyword>
<organism evidence="4 5">
    <name type="scientific">Acanthoscelides obtectus</name>
    <name type="common">Bean weevil</name>
    <name type="synonym">Bruchus obtectus</name>
    <dbReference type="NCBI Taxonomy" id="200917"/>
    <lineage>
        <taxon>Eukaryota</taxon>
        <taxon>Metazoa</taxon>
        <taxon>Ecdysozoa</taxon>
        <taxon>Arthropoda</taxon>
        <taxon>Hexapoda</taxon>
        <taxon>Insecta</taxon>
        <taxon>Pterygota</taxon>
        <taxon>Neoptera</taxon>
        <taxon>Endopterygota</taxon>
        <taxon>Coleoptera</taxon>
        <taxon>Polyphaga</taxon>
        <taxon>Cucujiformia</taxon>
        <taxon>Chrysomeloidea</taxon>
        <taxon>Chrysomelidae</taxon>
        <taxon>Bruchinae</taxon>
        <taxon>Bruchini</taxon>
        <taxon>Acanthoscelides</taxon>
    </lineage>
</organism>
<reference evidence="4" key="1">
    <citation type="submission" date="2022-03" db="EMBL/GenBank/DDBJ databases">
        <authorList>
            <person name="Sayadi A."/>
        </authorList>
    </citation>
    <scope>NUCLEOTIDE SEQUENCE</scope>
</reference>
<dbReference type="SMART" id="SM00320">
    <property type="entry name" value="WD40"/>
    <property type="match status" value="5"/>
</dbReference>
<protein>
    <recommendedName>
        <fullName evidence="6">P21-activated protein kinase-interacting protein 1-like</fullName>
    </recommendedName>
</protein>
<dbReference type="InterPro" id="IPR015943">
    <property type="entry name" value="WD40/YVTN_repeat-like_dom_sf"/>
</dbReference>
<evidence type="ECO:0000256" key="1">
    <source>
        <dbReference type="ARBA" id="ARBA00045213"/>
    </source>
</evidence>
<comment type="caution">
    <text evidence="4">The sequence shown here is derived from an EMBL/GenBank/DDBJ whole genome shotgun (WGS) entry which is preliminary data.</text>
</comment>
<dbReference type="Proteomes" id="UP001152888">
    <property type="component" value="Unassembled WGS sequence"/>
</dbReference>
<feature type="repeat" description="WD" evidence="2">
    <location>
        <begin position="73"/>
        <end position="101"/>
    </location>
</feature>
<dbReference type="Pfam" id="PF00400">
    <property type="entry name" value="WD40"/>
    <property type="match status" value="4"/>
</dbReference>
<evidence type="ECO:0000256" key="2">
    <source>
        <dbReference type="PROSITE-ProRule" id="PRU00221"/>
    </source>
</evidence>
<feature type="compositionally biased region" description="Polar residues" evidence="3">
    <location>
        <begin position="499"/>
        <end position="510"/>
    </location>
</feature>
<feature type="repeat" description="WD" evidence="2">
    <location>
        <begin position="244"/>
        <end position="283"/>
    </location>
</feature>